<dbReference type="Pfam" id="PF00754">
    <property type="entry name" value="F5_F8_type_C"/>
    <property type="match status" value="2"/>
</dbReference>
<dbReference type="InterPro" id="IPR059186">
    <property type="entry name" value="SACTE_4363"/>
</dbReference>
<evidence type="ECO:0000313" key="3">
    <source>
        <dbReference type="EMBL" id="SDC34666.1"/>
    </source>
</evidence>
<dbReference type="Proteomes" id="UP000199039">
    <property type="component" value="Unassembled WGS sequence"/>
</dbReference>
<feature type="chain" id="PRO_5011637476" evidence="1">
    <location>
        <begin position="33"/>
        <end position="866"/>
    </location>
</feature>
<evidence type="ECO:0000313" key="4">
    <source>
        <dbReference type="Proteomes" id="UP000199039"/>
    </source>
</evidence>
<feature type="domain" description="F5/8 type C" evidence="2">
    <location>
        <begin position="26"/>
        <end position="163"/>
    </location>
</feature>
<dbReference type="PANTHER" id="PTHR45713:SF6">
    <property type="entry name" value="F5_8 TYPE C DOMAIN-CONTAINING PROTEIN"/>
    <property type="match status" value="1"/>
</dbReference>
<dbReference type="STRING" id="1814289.SAMN05216410_1689"/>
<feature type="domain" description="F5/8 type C" evidence="2">
    <location>
        <begin position="175"/>
        <end position="309"/>
    </location>
</feature>
<dbReference type="InterPro" id="IPR008979">
    <property type="entry name" value="Galactose-bd-like_sf"/>
</dbReference>
<dbReference type="InterPro" id="IPR000421">
    <property type="entry name" value="FA58C"/>
</dbReference>
<reference evidence="3 4" key="1">
    <citation type="submission" date="2016-09" db="EMBL/GenBank/DDBJ databases">
        <authorList>
            <person name="Capua I."/>
            <person name="De Benedictis P."/>
            <person name="Joannis T."/>
            <person name="Lombin L.H."/>
            <person name="Cattoli G."/>
        </authorList>
    </citation>
    <scope>NUCLEOTIDE SEQUENCE [LARGE SCALE GENOMIC DNA]</scope>
    <source>
        <strain evidence="3 4">ISLP-3</strain>
    </source>
</reference>
<dbReference type="PROSITE" id="PS50022">
    <property type="entry name" value="FA58C_3"/>
    <property type="match status" value="2"/>
</dbReference>
<feature type="signal peptide" evidence="1">
    <location>
        <begin position="1"/>
        <end position="32"/>
    </location>
</feature>
<proteinExistence type="predicted"/>
<sequence>MHTRSRTRYRWAALALALAVSATMAPLSPATAAPATLLSQDKVVTASSTENPDYLGARAAFDGNTATRWASAATDLQWIQVDLGESSQLSEIVLTWEAAYGKAFTVQASEDGATWTTLATVTNGTGGEQTLGVDGHGRYVRLALTARGTGYGYSLWEVQVFGTAGGQPVDPDPPVTPGQCGTANAALGKVATASSTENSGTPASSAVDANAATRWSSQFSDGQWWQVDLGAPTAICGVDLTWEASYGKDFRVQTSLDGVTWTTATTVTDGTGGKQSLDVAATGRYVRLDLTRRANGYGYSLWEVAVRTGDGTPTGPQLPGGGDLGPNVHVFTPSTPTATIQASLDEAFTAQEENQFGPRRDQFLFAPGTYDVNANIGFNTSISGLGRNPDDVTIRGGIWVDAGWFDGNATQNFWRSAENMAIEPLGGEARWAVSQAAPFRRMHVKGSLNLAPSSYGWASGGFIADSVVDGTVGSYSQQQWFTRDSTLGKWEGSVWNMVFSGVNGSPVPNFPNPSHTVLPTTPVIAEKPYLYLDGSNYAVFVPSVRTNARGTTWAGGSTPGTSIPISQFYVAKPGVTGDTINQALAQGLNLLFTPGVYHLDKTINVTRANTVVLGLGYATIVPEGGVTAMKVADVGGVKIAALLFDAGTTKSPFLLQVGTPGSHISHAANPTSIHDVFARVGGAVAGKVDTAIQINSDDTIVDHIWSWRGDHGAGIGWDVNTSDYGFVVNGDRVSAYGLFVEHFQKYNTLWNGNGGRTVFYQNELPYDVPSQAAYQNGSTRGYAAYKVADTVTSHEAWGLGAYTYFSTDPTIVLDNGFEVPITPGVRMHNLLTVSLGGNGTVQHVINGTGGPAQGTATIPSYVSSYQ</sequence>
<dbReference type="AlphaFoldDB" id="A0A1G6KW93"/>
<dbReference type="SUPFAM" id="SSF49785">
    <property type="entry name" value="Galactose-binding domain-like"/>
    <property type="match status" value="2"/>
</dbReference>
<dbReference type="EMBL" id="FMYH01000002">
    <property type="protein sequence ID" value="SDC34666.1"/>
    <property type="molecule type" value="Genomic_DNA"/>
</dbReference>
<protein>
    <submittedName>
        <fullName evidence="3">F5/8 type C domain-containing protein</fullName>
    </submittedName>
</protein>
<name>A0A1G6KW93_9MICO</name>
<gene>
    <name evidence="3" type="ORF">SAMN05216410_1689</name>
</gene>
<dbReference type="InterPro" id="IPR051941">
    <property type="entry name" value="BG_Antigen-Binding_Lectin"/>
</dbReference>
<organism evidence="3 4">
    <name type="scientific">Sanguibacter gelidistatuariae</name>
    <dbReference type="NCBI Taxonomy" id="1814289"/>
    <lineage>
        <taxon>Bacteria</taxon>
        <taxon>Bacillati</taxon>
        <taxon>Actinomycetota</taxon>
        <taxon>Actinomycetes</taxon>
        <taxon>Micrococcales</taxon>
        <taxon>Sanguibacteraceae</taxon>
        <taxon>Sanguibacter</taxon>
    </lineage>
</organism>
<dbReference type="RefSeq" id="WP_175559057.1">
    <property type="nucleotide sequence ID" value="NZ_FMYH01000002.1"/>
</dbReference>
<keyword evidence="1" id="KW-0732">Signal</keyword>
<dbReference type="CDD" id="cd23669">
    <property type="entry name" value="GH55_SacteLam55A-like"/>
    <property type="match status" value="1"/>
</dbReference>
<dbReference type="PANTHER" id="PTHR45713">
    <property type="entry name" value="FTP DOMAIN-CONTAINING PROTEIN"/>
    <property type="match status" value="1"/>
</dbReference>
<dbReference type="Gene3D" id="2.60.120.260">
    <property type="entry name" value="Galactose-binding domain-like"/>
    <property type="match status" value="2"/>
</dbReference>
<accession>A0A1G6KW93</accession>
<evidence type="ECO:0000256" key="1">
    <source>
        <dbReference type="SAM" id="SignalP"/>
    </source>
</evidence>
<keyword evidence="4" id="KW-1185">Reference proteome</keyword>
<evidence type="ECO:0000259" key="2">
    <source>
        <dbReference type="PROSITE" id="PS50022"/>
    </source>
</evidence>